<reference evidence="19" key="3">
    <citation type="submission" date="2025-09" db="UniProtKB">
        <authorList>
            <consortium name="Ensembl"/>
        </authorList>
    </citation>
    <scope>IDENTIFICATION</scope>
</reference>
<protein>
    <recommendedName>
        <fullName evidence="18">Lipase domain-containing protein</fullName>
    </recommendedName>
</protein>
<dbReference type="Pfam" id="PF00151">
    <property type="entry name" value="Lipase"/>
    <property type="match status" value="1"/>
</dbReference>
<evidence type="ECO:0000256" key="3">
    <source>
        <dbReference type="ARBA" id="ARBA00010701"/>
    </source>
</evidence>
<dbReference type="GO" id="GO:0004620">
    <property type="term" value="F:phospholipase activity"/>
    <property type="evidence" value="ECO:0007669"/>
    <property type="project" value="UniProtKB-ARBA"/>
</dbReference>
<evidence type="ECO:0000256" key="12">
    <source>
        <dbReference type="ARBA" id="ARBA00023180"/>
    </source>
</evidence>
<dbReference type="Proteomes" id="UP000314987">
    <property type="component" value="Unassembled WGS sequence"/>
</dbReference>
<feature type="domain" description="Lipase" evidence="18">
    <location>
        <begin position="62"/>
        <end position="324"/>
    </location>
</feature>
<keyword evidence="11" id="KW-1015">Disulfide bond</keyword>
<evidence type="ECO:0000259" key="18">
    <source>
        <dbReference type="Pfam" id="PF00151"/>
    </source>
</evidence>
<dbReference type="FunFam" id="3.40.50.1820:FF:000063">
    <property type="entry name" value="Lipase member H"/>
    <property type="match status" value="1"/>
</dbReference>
<dbReference type="GO" id="GO:0006654">
    <property type="term" value="P:phosphatidic acid biosynthetic process"/>
    <property type="evidence" value="ECO:0007669"/>
    <property type="project" value="UniProtKB-ARBA"/>
</dbReference>
<dbReference type="GO" id="GO:0016042">
    <property type="term" value="P:lipid catabolic process"/>
    <property type="evidence" value="ECO:0007669"/>
    <property type="project" value="UniProtKB-KW"/>
</dbReference>
<comment type="subcellular location">
    <subcellularLocation>
        <location evidence="1">Cell membrane</location>
    </subcellularLocation>
    <subcellularLocation>
        <location evidence="2">Secreted</location>
    </subcellularLocation>
</comment>
<comment type="catalytic activity">
    <reaction evidence="13">
        <text>1-hexadecanoyl-2-(9Z-octadecenoyl)-sn-glycero-3-phosphate + H2O = 2-(9Z-octadecenoyl)-sn-glycero-3-phosphate + hexadecanoate + H(+)</text>
        <dbReference type="Rhea" id="RHEA:40943"/>
        <dbReference type="ChEBI" id="CHEBI:7896"/>
        <dbReference type="ChEBI" id="CHEBI:15377"/>
        <dbReference type="ChEBI" id="CHEBI:15378"/>
        <dbReference type="ChEBI" id="CHEBI:64839"/>
        <dbReference type="ChEBI" id="CHEBI:77593"/>
    </reaction>
    <physiologicalReaction direction="left-to-right" evidence="13">
        <dbReference type="Rhea" id="RHEA:40944"/>
    </physiologicalReaction>
</comment>
<evidence type="ECO:0000256" key="7">
    <source>
        <dbReference type="ARBA" id="ARBA00022801"/>
    </source>
</evidence>
<dbReference type="PRINTS" id="PR00821">
    <property type="entry name" value="TAGLIPASE"/>
</dbReference>
<evidence type="ECO:0000256" key="13">
    <source>
        <dbReference type="ARBA" id="ARBA00048637"/>
    </source>
</evidence>
<dbReference type="GeneTree" id="ENSGT00940000156285"/>
<organism evidence="19 20">
    <name type="scientific">Vombatus ursinus</name>
    <name type="common">Common wombat</name>
    <dbReference type="NCBI Taxonomy" id="29139"/>
    <lineage>
        <taxon>Eukaryota</taxon>
        <taxon>Metazoa</taxon>
        <taxon>Chordata</taxon>
        <taxon>Craniata</taxon>
        <taxon>Vertebrata</taxon>
        <taxon>Euteleostomi</taxon>
        <taxon>Mammalia</taxon>
        <taxon>Metatheria</taxon>
        <taxon>Diprotodontia</taxon>
        <taxon>Vombatidae</taxon>
        <taxon>Vombatus</taxon>
    </lineage>
</organism>
<dbReference type="InterPro" id="IPR029058">
    <property type="entry name" value="AB_hydrolase_fold"/>
</dbReference>
<comment type="function">
    <text evidence="14">Hydrolyzes specifically phosphatidic acid (PA) to produce 2-acyl lysophosphatidic acid (LPA; a potent bioactive lipid mediator) and fatty acid. Does not hydrolyze other phospholipids, like phosphatidylserine (PS), phosphatidylcholine (PC) and phosphatidylethanolamine (PE) or triacylglycerol (TG).</text>
</comment>
<sequence length="450" mass="51650">MKEHFFFMKLDAYFTFHQFQMLKLYILLSLMFWTSSGKRTGCLKFSDLSLGDAFIDLFKPRLKSTMIMYTKPLTNCGEPVFGQNYILNTNFNITKKTVWIIHGYRPTGSPPSWLSTFLERLLKKEDVNVIVVDWNWGATTLIYQRAVQNTRKVAVFLKEHIDKMLTFGASLDSFHFVGMSLGAHISGFVGQMFNGQLGRITGLDPAGPFFSGKPPHKRLDYTDAQFVDVIHSDSNALGIKQPLGHIDFYPNGGKTQPGCPKSIFSGASFIKCNHQRAVHLFMTSLEAKCDLTAYPCHSHKDYRNGKCTICEGFKPKPCPKLVYHYILDIVILENVTKEGYMKIKLIDIYGRVEESKIKSYMTTHPIYEEVSVLAGFYHDFKDISKIVLTYSQKNAKPKYPKHKYKIHHIKLRSLTNPERPQLCRYDFELKENVETTLKPHSCTPTDIQTK</sequence>
<dbReference type="RefSeq" id="XP_027698364.1">
    <property type="nucleotide sequence ID" value="XM_027842563.1"/>
</dbReference>
<evidence type="ECO:0000256" key="9">
    <source>
        <dbReference type="ARBA" id="ARBA00023098"/>
    </source>
</evidence>
<keyword evidence="5" id="KW-0964">Secreted</keyword>
<reference evidence="20" key="1">
    <citation type="submission" date="2018-12" db="EMBL/GenBank/DDBJ databases">
        <authorList>
            <person name="Yazar S."/>
        </authorList>
    </citation>
    <scope>NUCLEOTIDE SEQUENCE [LARGE SCALE GENOMIC DNA]</scope>
</reference>
<feature type="binding site" evidence="16">
    <location>
        <position position="223"/>
    </location>
    <ligand>
        <name>Ca(2+)</name>
        <dbReference type="ChEBI" id="CHEBI:29108"/>
    </ligand>
</feature>
<gene>
    <name evidence="19" type="primary">LOC114028315</name>
</gene>
<evidence type="ECO:0000313" key="20">
    <source>
        <dbReference type="Proteomes" id="UP000314987"/>
    </source>
</evidence>
<evidence type="ECO:0000256" key="2">
    <source>
        <dbReference type="ARBA" id="ARBA00004613"/>
    </source>
</evidence>
<dbReference type="Ensembl" id="ENSVURT00010003125.1">
    <property type="protein sequence ID" value="ENSVURP00010002755.1"/>
    <property type="gene ID" value="ENSVURG00010002253.1"/>
</dbReference>
<dbReference type="PANTHER" id="PTHR11610:SF103">
    <property type="entry name" value="LIPASE MEMBER I"/>
    <property type="match status" value="1"/>
</dbReference>
<dbReference type="SUPFAM" id="SSF53474">
    <property type="entry name" value="alpha/beta-Hydrolases"/>
    <property type="match status" value="1"/>
</dbReference>
<name>A0A4X2K0L6_VOMUR</name>
<dbReference type="InterPro" id="IPR000734">
    <property type="entry name" value="TAG_lipase"/>
</dbReference>
<evidence type="ECO:0000256" key="14">
    <source>
        <dbReference type="ARBA" id="ARBA00049600"/>
    </source>
</evidence>
<evidence type="ECO:0000256" key="17">
    <source>
        <dbReference type="RuleBase" id="RU004262"/>
    </source>
</evidence>
<feature type="binding site" evidence="16">
    <location>
        <position position="218"/>
    </location>
    <ligand>
        <name>Ca(2+)</name>
        <dbReference type="ChEBI" id="CHEBI:29108"/>
    </ligand>
</feature>
<dbReference type="AlphaFoldDB" id="A0A4X2K0L6"/>
<keyword evidence="6" id="KW-0732">Signal</keyword>
<evidence type="ECO:0000256" key="16">
    <source>
        <dbReference type="PIRSR" id="PIRSR000865-2"/>
    </source>
</evidence>
<keyword evidence="9" id="KW-0443">Lipid metabolism</keyword>
<evidence type="ECO:0000256" key="4">
    <source>
        <dbReference type="ARBA" id="ARBA00022475"/>
    </source>
</evidence>
<accession>A0A4X2K0L6</accession>
<dbReference type="GO" id="GO:0008201">
    <property type="term" value="F:heparin binding"/>
    <property type="evidence" value="ECO:0007669"/>
    <property type="project" value="UniProtKB-ARBA"/>
</dbReference>
<feature type="active site" description="Charge relay system" evidence="15">
    <location>
        <position position="204"/>
    </location>
</feature>
<evidence type="ECO:0000256" key="1">
    <source>
        <dbReference type="ARBA" id="ARBA00004236"/>
    </source>
</evidence>
<dbReference type="InterPro" id="IPR013818">
    <property type="entry name" value="Lipase"/>
</dbReference>
<evidence type="ECO:0000256" key="10">
    <source>
        <dbReference type="ARBA" id="ARBA00023136"/>
    </source>
</evidence>
<dbReference type="ESTHER" id="vomur-a0a4x2k0l1">
    <property type="family name" value="Phospholipase"/>
</dbReference>
<proteinExistence type="inferred from homology"/>
<keyword evidence="16" id="KW-0106">Calcium</keyword>
<evidence type="ECO:0000256" key="8">
    <source>
        <dbReference type="ARBA" id="ARBA00022963"/>
    </source>
</evidence>
<evidence type="ECO:0000256" key="15">
    <source>
        <dbReference type="PIRSR" id="PIRSR000865-1"/>
    </source>
</evidence>
<evidence type="ECO:0000313" key="19">
    <source>
        <dbReference type="Ensembl" id="ENSVURP00010002755.1"/>
    </source>
</evidence>
<dbReference type="PANTHER" id="PTHR11610">
    <property type="entry name" value="LIPASE"/>
    <property type="match status" value="1"/>
</dbReference>
<dbReference type="CDD" id="cd00707">
    <property type="entry name" value="Pancreat_lipase_like"/>
    <property type="match status" value="1"/>
</dbReference>
<dbReference type="InterPro" id="IPR016272">
    <property type="entry name" value="Lipase_LIPH"/>
</dbReference>
<feature type="binding site" evidence="16">
    <location>
        <position position="220"/>
    </location>
    <ligand>
        <name>Ca(2+)</name>
        <dbReference type="ChEBI" id="CHEBI:29108"/>
    </ligand>
</feature>
<feature type="active site" description="Charge relay system" evidence="15">
    <location>
        <position position="274"/>
    </location>
</feature>
<dbReference type="GO" id="GO:0052689">
    <property type="term" value="F:carboxylic ester hydrolase activity"/>
    <property type="evidence" value="ECO:0007669"/>
    <property type="project" value="InterPro"/>
</dbReference>
<keyword evidence="8" id="KW-0442">Lipid degradation</keyword>
<evidence type="ECO:0000256" key="6">
    <source>
        <dbReference type="ARBA" id="ARBA00022729"/>
    </source>
</evidence>
<keyword evidence="7" id="KW-0378">Hydrolase</keyword>
<dbReference type="GO" id="GO:0005615">
    <property type="term" value="C:extracellular space"/>
    <property type="evidence" value="ECO:0007669"/>
    <property type="project" value="TreeGrafter"/>
</dbReference>
<keyword evidence="12" id="KW-0325">Glycoprotein</keyword>
<evidence type="ECO:0000256" key="11">
    <source>
        <dbReference type="ARBA" id="ARBA00023157"/>
    </source>
</evidence>
<feature type="active site" description="Nucleophile" evidence="15">
    <location>
        <position position="180"/>
    </location>
</feature>
<keyword evidence="20" id="KW-1185">Reference proteome</keyword>
<reference evidence="19" key="2">
    <citation type="submission" date="2025-08" db="UniProtKB">
        <authorList>
            <consortium name="Ensembl"/>
        </authorList>
    </citation>
    <scope>IDENTIFICATION</scope>
</reference>
<dbReference type="GO" id="GO:0005886">
    <property type="term" value="C:plasma membrane"/>
    <property type="evidence" value="ECO:0007669"/>
    <property type="project" value="UniProtKB-SubCell"/>
</dbReference>
<comment type="similarity">
    <text evidence="3 17">Belongs to the AB hydrolase superfamily. Lipase family.</text>
</comment>
<keyword evidence="4" id="KW-1003">Cell membrane</keyword>
<dbReference type="GO" id="GO:0046872">
    <property type="term" value="F:metal ion binding"/>
    <property type="evidence" value="ECO:0007669"/>
    <property type="project" value="UniProtKB-KW"/>
</dbReference>
<dbReference type="Gene3D" id="3.40.50.1820">
    <property type="entry name" value="alpha/beta hydrolase"/>
    <property type="match status" value="1"/>
</dbReference>
<keyword evidence="16" id="KW-0479">Metal-binding</keyword>
<keyword evidence="10" id="KW-0472">Membrane</keyword>
<dbReference type="InterPro" id="IPR033906">
    <property type="entry name" value="Lipase_N"/>
</dbReference>
<evidence type="ECO:0000256" key="5">
    <source>
        <dbReference type="ARBA" id="ARBA00022525"/>
    </source>
</evidence>
<dbReference type="PIRSF" id="PIRSF000865">
    <property type="entry name" value="Lipoprotein_lipase_LIPH"/>
    <property type="match status" value="1"/>
</dbReference>
<dbReference type="GeneID" id="114028315"/>